<evidence type="ECO:0000313" key="2">
    <source>
        <dbReference type="Proteomes" id="UP001420932"/>
    </source>
</evidence>
<accession>A0AAP0KZH9</accession>
<dbReference type="AlphaFoldDB" id="A0AAP0KZH9"/>
<dbReference type="EMBL" id="JBBNAF010000003">
    <property type="protein sequence ID" value="KAK9161682.1"/>
    <property type="molecule type" value="Genomic_DNA"/>
</dbReference>
<protein>
    <submittedName>
        <fullName evidence="1">Uncharacterized protein</fullName>
    </submittedName>
</protein>
<sequence>MSYGLKKKKKKKETRTFIIKKHILIIVVDLFSNMFSPLINTIDQSNQIN</sequence>
<organism evidence="1 2">
    <name type="scientific">Stephania yunnanensis</name>
    <dbReference type="NCBI Taxonomy" id="152371"/>
    <lineage>
        <taxon>Eukaryota</taxon>
        <taxon>Viridiplantae</taxon>
        <taxon>Streptophyta</taxon>
        <taxon>Embryophyta</taxon>
        <taxon>Tracheophyta</taxon>
        <taxon>Spermatophyta</taxon>
        <taxon>Magnoliopsida</taxon>
        <taxon>Ranunculales</taxon>
        <taxon>Menispermaceae</taxon>
        <taxon>Menispermoideae</taxon>
        <taxon>Cissampelideae</taxon>
        <taxon>Stephania</taxon>
    </lineage>
</organism>
<name>A0AAP0KZH9_9MAGN</name>
<gene>
    <name evidence="1" type="ORF">Syun_008023</name>
</gene>
<keyword evidence="2" id="KW-1185">Reference proteome</keyword>
<dbReference type="Proteomes" id="UP001420932">
    <property type="component" value="Unassembled WGS sequence"/>
</dbReference>
<reference evidence="1 2" key="1">
    <citation type="submission" date="2024-01" db="EMBL/GenBank/DDBJ databases">
        <title>Genome assemblies of Stephania.</title>
        <authorList>
            <person name="Yang L."/>
        </authorList>
    </citation>
    <scope>NUCLEOTIDE SEQUENCE [LARGE SCALE GENOMIC DNA]</scope>
    <source>
        <strain evidence="1">YNDBR</strain>
        <tissue evidence="1">Leaf</tissue>
    </source>
</reference>
<evidence type="ECO:0000313" key="1">
    <source>
        <dbReference type="EMBL" id="KAK9161682.1"/>
    </source>
</evidence>
<proteinExistence type="predicted"/>
<comment type="caution">
    <text evidence="1">The sequence shown here is derived from an EMBL/GenBank/DDBJ whole genome shotgun (WGS) entry which is preliminary data.</text>
</comment>